<protein>
    <submittedName>
        <fullName evidence="2">Uncharacterized protein</fullName>
    </submittedName>
</protein>
<comment type="caution">
    <text evidence="2">The sequence shown here is derived from an EMBL/GenBank/DDBJ whole genome shotgun (WGS) entry which is preliminary data.</text>
</comment>
<keyword evidence="3" id="KW-1185">Reference proteome</keyword>
<dbReference type="Proteomes" id="UP000527616">
    <property type="component" value="Unassembled WGS sequence"/>
</dbReference>
<evidence type="ECO:0000256" key="1">
    <source>
        <dbReference type="SAM" id="MobiDB-lite"/>
    </source>
</evidence>
<evidence type="ECO:0000313" key="2">
    <source>
        <dbReference type="EMBL" id="NYI69786.1"/>
    </source>
</evidence>
<dbReference type="RefSeq" id="WP_179443816.1">
    <property type="nucleotide sequence ID" value="NZ_JACBZS010000001.1"/>
</dbReference>
<feature type="compositionally biased region" description="Pro residues" evidence="1">
    <location>
        <begin position="162"/>
        <end position="173"/>
    </location>
</feature>
<sequence length="182" mass="19446">MGFLDWVGRVNDRLEPEGIDAPTVPSDADILNALERTEELARSAGLPSLVLVRVGRVAGLVRDTLPRLRSTGLNTTDSYAVMATATDYLPEALGAYLRLPRDWANTRPVDAGKTSLMLLVDQLDLLGSTMAKVLDAVARTDAAALVAHGRFLTERFGGAPVTRPPQPPAPPRTGNPLDLEGP</sequence>
<reference evidence="2 3" key="1">
    <citation type="submission" date="2020-07" db="EMBL/GenBank/DDBJ databases">
        <title>Sequencing the genomes of 1000 actinobacteria strains.</title>
        <authorList>
            <person name="Klenk H.-P."/>
        </authorList>
    </citation>
    <scope>NUCLEOTIDE SEQUENCE [LARGE SCALE GENOMIC DNA]</scope>
    <source>
        <strain evidence="2 3">DSM 103164</strain>
    </source>
</reference>
<name>A0A7Z0IJT4_9ACTN</name>
<dbReference type="AlphaFoldDB" id="A0A7Z0IJT4"/>
<evidence type="ECO:0000313" key="3">
    <source>
        <dbReference type="Proteomes" id="UP000527616"/>
    </source>
</evidence>
<accession>A0A7Z0IJT4</accession>
<dbReference type="EMBL" id="JACBZS010000001">
    <property type="protein sequence ID" value="NYI69786.1"/>
    <property type="molecule type" value="Genomic_DNA"/>
</dbReference>
<feature type="region of interest" description="Disordered" evidence="1">
    <location>
        <begin position="156"/>
        <end position="182"/>
    </location>
</feature>
<gene>
    <name evidence="2" type="ORF">GGQ54_000346</name>
</gene>
<proteinExistence type="predicted"/>
<organism evidence="2 3">
    <name type="scientific">Naumannella cuiyingiana</name>
    <dbReference type="NCBI Taxonomy" id="1347891"/>
    <lineage>
        <taxon>Bacteria</taxon>
        <taxon>Bacillati</taxon>
        <taxon>Actinomycetota</taxon>
        <taxon>Actinomycetes</taxon>
        <taxon>Propionibacteriales</taxon>
        <taxon>Propionibacteriaceae</taxon>
        <taxon>Naumannella</taxon>
    </lineage>
</organism>